<keyword evidence="2" id="KW-1185">Reference proteome</keyword>
<dbReference type="STRING" id="100787.A0A0G4M3V3"/>
<dbReference type="InterPro" id="IPR052349">
    <property type="entry name" value="Metallo-hydrolase_Enzymes"/>
</dbReference>
<feature type="non-terminal residue" evidence="1">
    <location>
        <position position="466"/>
    </location>
</feature>
<evidence type="ECO:0008006" key="3">
    <source>
        <dbReference type="Google" id="ProtNLM"/>
    </source>
</evidence>
<dbReference type="EMBL" id="CVQH01020885">
    <property type="protein sequence ID" value="CRK28872.1"/>
    <property type="molecule type" value="Genomic_DNA"/>
</dbReference>
<accession>A0A0G4M3V3</accession>
<dbReference type="AlphaFoldDB" id="A0A0G4M3V3"/>
<gene>
    <name evidence="1" type="ORF">BN1708_015353</name>
</gene>
<dbReference type="SUPFAM" id="SSF51556">
    <property type="entry name" value="Metallo-dependent hydrolases"/>
    <property type="match status" value="1"/>
</dbReference>
<dbReference type="PANTHER" id="PTHR32027">
    <property type="entry name" value="CYTOSINE DEAMINASE"/>
    <property type="match status" value="1"/>
</dbReference>
<proteinExistence type="predicted"/>
<reference evidence="1 2" key="1">
    <citation type="submission" date="2015-05" db="EMBL/GenBank/DDBJ databases">
        <authorList>
            <person name="Wang D.B."/>
            <person name="Wang M."/>
        </authorList>
    </citation>
    <scope>NUCLEOTIDE SEQUENCE [LARGE SCALE GENOMIC DNA]</scope>
    <source>
        <strain evidence="1">VL1</strain>
    </source>
</reference>
<organism evidence="1 2">
    <name type="scientific">Verticillium longisporum</name>
    <name type="common">Verticillium dahliae var. longisporum</name>
    <dbReference type="NCBI Taxonomy" id="100787"/>
    <lineage>
        <taxon>Eukaryota</taxon>
        <taxon>Fungi</taxon>
        <taxon>Dikarya</taxon>
        <taxon>Ascomycota</taxon>
        <taxon>Pezizomycotina</taxon>
        <taxon>Sordariomycetes</taxon>
        <taxon>Hypocreomycetidae</taxon>
        <taxon>Glomerellales</taxon>
        <taxon>Plectosphaerellaceae</taxon>
        <taxon>Verticillium</taxon>
    </lineage>
</organism>
<sequence length="466" mass="50708">MKLNNVVIPFEHDNAAWDITVTDGVVESKNPAADASGPSSLLLPTLCHPHIHLDKTYLLTCNRVASPDHPGYSDLAPTSGTFDEALANTSKAKSRYTEADLYFRGSQLLATSYKQGITSLRAFVEVDHVTGVAPLVTAVRLKKDFRHLINVQICIFAQDPLFSTAHGKTNREALEAALGEYIDSIDALGTTPYVEDNDDASGRNIAWAVATALQRDLHLDIHIEYNLGHPGSVDIGHIQTAIECLEGYAWATKANCKTVVLGHATRLTEVPRERLQQLADRIHTSELPVYFVGLPSSDLYMMGRPAGHDDASQDFHQRRPRGTLNVPSLIKDYQINACLSVNNVGNAFTPYGTGDPLALASLGVGLYHAGSVDDARLLYECVSTGAEAAIGLGRHQTDEGNRAGTVEQGKDWRPLLLIAPEADLELPSSLTTNDAPQRSMTIPSRHRLGIKDVVWDPPETTLRSII</sequence>
<dbReference type="PANTHER" id="PTHR32027:SF0">
    <property type="entry name" value="CYTOSINE DEAMINASE"/>
    <property type="match status" value="1"/>
</dbReference>
<dbReference type="GO" id="GO:0016814">
    <property type="term" value="F:hydrolase activity, acting on carbon-nitrogen (but not peptide) bonds, in cyclic amidines"/>
    <property type="evidence" value="ECO:0007669"/>
    <property type="project" value="TreeGrafter"/>
</dbReference>
<evidence type="ECO:0000313" key="1">
    <source>
        <dbReference type="EMBL" id="CRK28872.1"/>
    </source>
</evidence>
<evidence type="ECO:0000313" key="2">
    <source>
        <dbReference type="Proteomes" id="UP000044602"/>
    </source>
</evidence>
<dbReference type="Proteomes" id="UP000044602">
    <property type="component" value="Unassembled WGS sequence"/>
</dbReference>
<protein>
    <recommendedName>
        <fullName evidence="3">Amidohydrolase-related domain-containing protein</fullName>
    </recommendedName>
</protein>
<name>A0A0G4M3V3_VERLO</name>
<dbReference type="InterPro" id="IPR032466">
    <property type="entry name" value="Metal_Hydrolase"/>
</dbReference>
<dbReference type="Gene3D" id="3.20.20.140">
    <property type="entry name" value="Metal-dependent hydrolases"/>
    <property type="match status" value="1"/>
</dbReference>